<keyword evidence="4 6" id="KW-0949">S-adenosyl-L-methionine</keyword>
<dbReference type="GO" id="GO:0008033">
    <property type="term" value="P:tRNA processing"/>
    <property type="evidence" value="ECO:0007669"/>
    <property type="project" value="UniProtKB-UniRule"/>
</dbReference>
<dbReference type="HAMAP" id="MF_01872">
    <property type="entry name" value="tRNA_methyltr_YfiC"/>
    <property type="match status" value="1"/>
</dbReference>
<dbReference type="PROSITE" id="PS01131">
    <property type="entry name" value="RRNA_A_DIMETH"/>
    <property type="match status" value="1"/>
</dbReference>
<comment type="catalytic activity">
    <reaction evidence="6">
        <text>adenosine(37) in tRNA1(Val) + S-adenosyl-L-methionine = N(6)-methyladenosine(37) in tRNA1(Val) + S-adenosyl-L-homocysteine + H(+)</text>
        <dbReference type="Rhea" id="RHEA:43160"/>
        <dbReference type="Rhea" id="RHEA-COMP:10369"/>
        <dbReference type="Rhea" id="RHEA-COMP:10370"/>
        <dbReference type="ChEBI" id="CHEBI:15378"/>
        <dbReference type="ChEBI" id="CHEBI:57856"/>
        <dbReference type="ChEBI" id="CHEBI:59789"/>
        <dbReference type="ChEBI" id="CHEBI:74411"/>
        <dbReference type="ChEBI" id="CHEBI:74449"/>
        <dbReference type="EC" id="2.1.1.223"/>
    </reaction>
</comment>
<keyword evidence="1 6" id="KW-0963">Cytoplasm</keyword>
<sequence length="241" mass="25723">MSAGFQCKQFYIGHQHCAMKVGTDALLLGAWAALPTALQATPAMLDIGCGSGILSLMLAQRTGGQIPITAVELDTHAAAQAAANVALSPWPDAIRVIKGDILTYSTAERYALIISNPPFFQHALPSQDATRQHARHTDSLPFAALLDKAASLLAPAGEFSLVLPAASQAAFTAAATARGWQCLRLCQVQTTAGKPVSRYLQSWIRSTTATFSEPASLLIQDGAGVYSAQYRDLLRDFYLKF</sequence>
<keyword evidence="5 6" id="KW-0819">tRNA processing</keyword>
<dbReference type="InterPro" id="IPR029063">
    <property type="entry name" value="SAM-dependent_MTases_sf"/>
</dbReference>
<keyword evidence="3 6" id="KW-0808">Transferase</keyword>
<dbReference type="Gene3D" id="3.40.50.150">
    <property type="entry name" value="Vaccinia Virus protein VP39"/>
    <property type="match status" value="1"/>
</dbReference>
<accession>H3ZCK4</accession>
<dbReference type="PATRIC" id="fig|1129374.4.peg.1081"/>
<dbReference type="InterPro" id="IPR050210">
    <property type="entry name" value="tRNA_Adenine-N(6)_MTase"/>
</dbReference>
<protein>
    <recommendedName>
        <fullName evidence="6">tRNA1(Val) (adenine(37)-N6)-methyltransferase</fullName>
        <ecNumber evidence="6">2.1.1.223</ecNumber>
    </recommendedName>
    <alternativeName>
        <fullName evidence="6">tRNA m6A37 methyltransferase</fullName>
    </alternativeName>
</protein>
<dbReference type="PANTHER" id="PTHR47739">
    <property type="entry name" value="TRNA1(VAL) (ADENINE(37)-N6)-METHYLTRANSFERASE"/>
    <property type="match status" value="1"/>
</dbReference>
<evidence type="ECO:0000313" key="9">
    <source>
        <dbReference type="Proteomes" id="UP000012046"/>
    </source>
</evidence>
<dbReference type="InterPro" id="IPR007848">
    <property type="entry name" value="Small_mtfrase_dom"/>
</dbReference>
<dbReference type="EC" id="2.1.1.223" evidence="6"/>
<name>H3ZCK4_9ALTE</name>
<dbReference type="InterPro" id="IPR020596">
    <property type="entry name" value="rRNA_Ade_Mease_Trfase_CS"/>
</dbReference>
<keyword evidence="2 6" id="KW-0489">Methyltransferase</keyword>
<comment type="subcellular location">
    <subcellularLocation>
        <location evidence="6">Cytoplasm</location>
    </subcellularLocation>
</comment>
<dbReference type="PANTHER" id="PTHR47739:SF1">
    <property type="entry name" value="TRNA1(VAL) (ADENINE(37)-N6)-METHYLTRANSFERASE"/>
    <property type="match status" value="1"/>
</dbReference>
<evidence type="ECO:0000256" key="4">
    <source>
        <dbReference type="ARBA" id="ARBA00022691"/>
    </source>
</evidence>
<evidence type="ECO:0000259" key="7">
    <source>
        <dbReference type="Pfam" id="PF05175"/>
    </source>
</evidence>
<dbReference type="Proteomes" id="UP000012046">
    <property type="component" value="Unassembled WGS sequence"/>
</dbReference>
<dbReference type="GO" id="GO:0005737">
    <property type="term" value="C:cytoplasm"/>
    <property type="evidence" value="ECO:0007669"/>
    <property type="project" value="UniProtKB-SubCell"/>
</dbReference>
<dbReference type="InterPro" id="IPR002052">
    <property type="entry name" value="DNA_methylase_N6_adenine_CS"/>
</dbReference>
<evidence type="ECO:0000313" key="8">
    <source>
        <dbReference type="EMBL" id="EHR41796.1"/>
    </source>
</evidence>
<dbReference type="Pfam" id="PF05175">
    <property type="entry name" value="MTS"/>
    <property type="match status" value="1"/>
</dbReference>
<comment type="similarity">
    <text evidence="6">Belongs to the methyltransferase superfamily. tRNA (adenine-N(6)-)-methyltransferase family.</text>
</comment>
<keyword evidence="9" id="KW-1185">Reference proteome</keyword>
<dbReference type="InterPro" id="IPR022882">
    <property type="entry name" value="tRNA_adenine-N6_MeTrfase"/>
</dbReference>
<feature type="domain" description="Methyltransferase small" evidence="7">
    <location>
        <begin position="38"/>
        <end position="163"/>
    </location>
</feature>
<dbReference type="GO" id="GO:0003676">
    <property type="term" value="F:nucleic acid binding"/>
    <property type="evidence" value="ECO:0007669"/>
    <property type="project" value="InterPro"/>
</dbReference>
<evidence type="ECO:0000256" key="1">
    <source>
        <dbReference type="ARBA" id="ARBA00022490"/>
    </source>
</evidence>
<dbReference type="SUPFAM" id="SSF53335">
    <property type="entry name" value="S-adenosyl-L-methionine-dependent methyltransferases"/>
    <property type="match status" value="1"/>
</dbReference>
<evidence type="ECO:0000256" key="2">
    <source>
        <dbReference type="ARBA" id="ARBA00022603"/>
    </source>
</evidence>
<dbReference type="STRING" id="1129374.AJE_05386"/>
<evidence type="ECO:0000256" key="5">
    <source>
        <dbReference type="ARBA" id="ARBA00022694"/>
    </source>
</evidence>
<comment type="function">
    <text evidence="6">Specifically methylates the adenine in position 37 of tRNA(1)(Val) (anticodon cmo5UAC).</text>
</comment>
<comment type="caution">
    <text evidence="8">The sequence shown here is derived from an EMBL/GenBank/DDBJ whole genome shotgun (WGS) entry which is preliminary data.</text>
</comment>
<dbReference type="AlphaFoldDB" id="H3ZCK4"/>
<dbReference type="CDD" id="cd02440">
    <property type="entry name" value="AdoMet_MTases"/>
    <property type="match status" value="1"/>
</dbReference>
<reference evidence="8 9" key="1">
    <citation type="journal article" date="2012" name="J. Bacteriol.">
        <title>Genome Sequence of Extracellular-Protease-Producing Alishewanella jeotgali Isolated from Traditional Korean Fermented Seafood.</title>
        <authorList>
            <person name="Jung J."/>
            <person name="Chun J."/>
            <person name="Park W."/>
        </authorList>
    </citation>
    <scope>NUCLEOTIDE SEQUENCE [LARGE SCALE GENOMIC DNA]</scope>
    <source>
        <strain evidence="8 9">KCTC 22429</strain>
    </source>
</reference>
<dbReference type="PROSITE" id="PS00092">
    <property type="entry name" value="N6_MTASE"/>
    <property type="match status" value="1"/>
</dbReference>
<dbReference type="EMBL" id="AHTH01000010">
    <property type="protein sequence ID" value="EHR41796.1"/>
    <property type="molecule type" value="Genomic_DNA"/>
</dbReference>
<dbReference type="GO" id="GO:0000179">
    <property type="term" value="F:rRNA (adenine-N6,N6-)-dimethyltransferase activity"/>
    <property type="evidence" value="ECO:0007669"/>
    <property type="project" value="InterPro"/>
</dbReference>
<dbReference type="RefSeq" id="WP_008950011.1">
    <property type="nucleotide sequence ID" value="NZ_AHTH01000010.1"/>
</dbReference>
<proteinExistence type="inferred from homology"/>
<dbReference type="eggNOG" id="COG4123">
    <property type="taxonomic scope" value="Bacteria"/>
</dbReference>
<organism evidence="8 9">
    <name type="scientific">Alishewanella jeotgali KCTC 22429</name>
    <dbReference type="NCBI Taxonomy" id="1129374"/>
    <lineage>
        <taxon>Bacteria</taxon>
        <taxon>Pseudomonadati</taxon>
        <taxon>Pseudomonadota</taxon>
        <taxon>Gammaproteobacteria</taxon>
        <taxon>Alteromonadales</taxon>
        <taxon>Alteromonadaceae</taxon>
        <taxon>Alishewanella</taxon>
    </lineage>
</organism>
<gene>
    <name evidence="8" type="ORF">AJE_05386</name>
</gene>
<evidence type="ECO:0000256" key="3">
    <source>
        <dbReference type="ARBA" id="ARBA00022679"/>
    </source>
</evidence>
<dbReference type="GO" id="GO:0016430">
    <property type="term" value="F:tRNA (adenine-N6)-methyltransferase activity"/>
    <property type="evidence" value="ECO:0007669"/>
    <property type="project" value="UniProtKB-UniRule"/>
</dbReference>
<evidence type="ECO:0000256" key="6">
    <source>
        <dbReference type="HAMAP-Rule" id="MF_01872"/>
    </source>
</evidence>